<gene>
    <name evidence="4 5" type="primary">purK</name>
    <name evidence="7" type="ORF">SAMN06296065_104209</name>
</gene>
<proteinExistence type="inferred from homology"/>
<dbReference type="Gene3D" id="3.40.50.20">
    <property type="match status" value="1"/>
</dbReference>
<comment type="caution">
    <text evidence="7">The sequence shown here is derived from an EMBL/GenBank/DDBJ whole genome shotgun (WGS) entry which is preliminary data.</text>
</comment>
<dbReference type="SUPFAM" id="SSF51246">
    <property type="entry name" value="Rudiment single hybrid motif"/>
    <property type="match status" value="1"/>
</dbReference>
<evidence type="ECO:0000313" key="7">
    <source>
        <dbReference type="EMBL" id="SMP67442.1"/>
    </source>
</evidence>
<dbReference type="HAMAP" id="MF_01928">
    <property type="entry name" value="PurK"/>
    <property type="match status" value="1"/>
</dbReference>
<comment type="function">
    <text evidence="5">Catalyzes the ATP-dependent conversion of 5-aminoimidazole ribonucleotide (AIR) and HCO(3)- to N5-carboxyaminoimidazole ribonucleotide (N5-CAIR).</text>
</comment>
<feature type="binding site" evidence="4">
    <location>
        <position position="143"/>
    </location>
    <ligand>
        <name>ATP</name>
        <dbReference type="ChEBI" id="CHEBI:30616"/>
    </ligand>
</feature>
<dbReference type="NCBIfam" id="NF004676">
    <property type="entry name" value="PRK06019.1-2"/>
    <property type="match status" value="1"/>
</dbReference>
<comment type="subunit">
    <text evidence="4 5">Homodimer.</text>
</comment>
<dbReference type="Gene3D" id="3.30.1490.20">
    <property type="entry name" value="ATP-grasp fold, A domain"/>
    <property type="match status" value="1"/>
</dbReference>
<evidence type="ECO:0000256" key="5">
    <source>
        <dbReference type="RuleBase" id="RU361200"/>
    </source>
</evidence>
<dbReference type="SUPFAM" id="SSF56059">
    <property type="entry name" value="Glutathione synthetase ATP-binding domain-like"/>
    <property type="match status" value="1"/>
</dbReference>
<dbReference type="InterPro" id="IPR003135">
    <property type="entry name" value="ATP-grasp_carboxylate-amine"/>
</dbReference>
<evidence type="ECO:0000259" key="6">
    <source>
        <dbReference type="PROSITE" id="PS50975"/>
    </source>
</evidence>
<dbReference type="EMBL" id="FXUI01000004">
    <property type="protein sequence ID" value="SMP67442.1"/>
    <property type="molecule type" value="Genomic_DNA"/>
</dbReference>
<comment type="pathway">
    <text evidence="4 5">Purine metabolism; IMP biosynthesis via de novo pathway; 5-amino-1-(5-phospho-D-ribosyl)imidazole-4-carboxylate from 5-amino-1-(5-phospho-D-ribosyl)imidazole (N5-CAIR route): step 1/2.</text>
</comment>
<name>A0ABY1QCP9_9SPHN</name>
<comment type="function">
    <text evidence="4">Catalyzes the ATP-dependent conversion of 5-aminoimidazole ribonucleotide (AIR) and HCO(3)(-) to N5-carboxyaminoimidazole ribonucleotide (N5-CAIR).</text>
</comment>
<reference evidence="7 8" key="1">
    <citation type="submission" date="2017-05" db="EMBL/GenBank/DDBJ databases">
        <authorList>
            <person name="Varghese N."/>
            <person name="Submissions S."/>
        </authorList>
    </citation>
    <scope>NUCLEOTIDE SEQUENCE [LARGE SCALE GENOMIC DNA]</scope>
    <source>
        <strain evidence="7 8">SM16</strain>
    </source>
</reference>
<feature type="binding site" evidence="4">
    <location>
        <begin position="176"/>
        <end position="179"/>
    </location>
    <ligand>
        <name>ATP</name>
        <dbReference type="ChEBI" id="CHEBI:30616"/>
    </ligand>
</feature>
<dbReference type="EC" id="6.3.4.18" evidence="4 5"/>
<dbReference type="NCBIfam" id="NF004679">
    <property type="entry name" value="PRK06019.1-5"/>
    <property type="match status" value="1"/>
</dbReference>
<feature type="binding site" evidence="4">
    <location>
        <begin position="148"/>
        <end position="154"/>
    </location>
    <ligand>
        <name>ATP</name>
        <dbReference type="ChEBI" id="CHEBI:30616"/>
    </ligand>
</feature>
<dbReference type="PANTHER" id="PTHR11609:SF5">
    <property type="entry name" value="PHOSPHORIBOSYLAMINOIMIDAZOLE CARBOXYLASE"/>
    <property type="match status" value="1"/>
</dbReference>
<dbReference type="InterPro" id="IPR005875">
    <property type="entry name" value="PurK"/>
</dbReference>
<feature type="binding site" evidence="4">
    <location>
        <begin position="261"/>
        <end position="262"/>
    </location>
    <ligand>
        <name>ATP</name>
        <dbReference type="ChEBI" id="CHEBI:30616"/>
    </ligand>
</feature>
<dbReference type="RefSeq" id="WP_283405964.1">
    <property type="nucleotide sequence ID" value="NZ_FXUI01000004.1"/>
</dbReference>
<feature type="binding site" evidence="4">
    <location>
        <position position="184"/>
    </location>
    <ligand>
        <name>ATP</name>
        <dbReference type="ChEBI" id="CHEBI:30616"/>
    </ligand>
</feature>
<evidence type="ECO:0000256" key="1">
    <source>
        <dbReference type="ARBA" id="ARBA00022741"/>
    </source>
</evidence>
<dbReference type="InterPro" id="IPR011761">
    <property type="entry name" value="ATP-grasp"/>
</dbReference>
<feature type="binding site" evidence="4">
    <location>
        <position position="103"/>
    </location>
    <ligand>
        <name>ATP</name>
        <dbReference type="ChEBI" id="CHEBI:30616"/>
    </ligand>
</feature>
<keyword evidence="8" id="KW-1185">Reference proteome</keyword>
<keyword evidence="2 4" id="KW-0658">Purine biosynthesis</keyword>
<dbReference type="Pfam" id="PF22660">
    <property type="entry name" value="RS_preATP-grasp-like"/>
    <property type="match status" value="1"/>
</dbReference>
<sequence length="352" mass="37520">MIPPGETIGILGGGQLGRMIAMAAAQLGYRCHVYAPEPDSIAAEVCARFTCAAWDDAEAMAEFAADCAVVTYEFENVPVEPLKALGATPLLAHARALETAQDRLNEKQFVTKLGGRPAPFAPVDNAQDLAAAIDAIGAPGILKTRRDGYDGKGQWRIRTPEDAAALDLPQTALIYEGFVTFFAEFSVILCRGSDGDVRFFDSACNVHEAGILSLSTVPAPAEVLEQVPAARELAGKVAEALDYVGVLTLEFFATVEGPVFNEMAPRVHNSGHWTIEGAVTSQFENHVRAICGLPLGGTSLAARSIEMRNLIGDEADDWAAILANPANHLHLYGKGASRPGRKMGHVTRLILD</sequence>
<keyword evidence="3 4" id="KW-0067">ATP-binding</keyword>
<dbReference type="InterPro" id="IPR013815">
    <property type="entry name" value="ATP_grasp_subdomain_1"/>
</dbReference>
<dbReference type="Proteomes" id="UP001157910">
    <property type="component" value="Unassembled WGS sequence"/>
</dbReference>
<dbReference type="PROSITE" id="PS50975">
    <property type="entry name" value="ATP_GRASP"/>
    <property type="match status" value="1"/>
</dbReference>
<dbReference type="InterPro" id="IPR011054">
    <property type="entry name" value="Rudment_hybrid_motif"/>
</dbReference>
<evidence type="ECO:0000313" key="8">
    <source>
        <dbReference type="Proteomes" id="UP001157910"/>
    </source>
</evidence>
<dbReference type="InterPro" id="IPR054350">
    <property type="entry name" value="PurT/PurK_preATP-grasp"/>
</dbReference>
<dbReference type="InterPro" id="IPR040686">
    <property type="entry name" value="PurK_C"/>
</dbReference>
<dbReference type="Pfam" id="PF17769">
    <property type="entry name" value="PurK_C"/>
    <property type="match status" value="1"/>
</dbReference>
<organism evidence="7 8">
    <name type="scientific">Novosphingobium panipatense</name>
    <dbReference type="NCBI Taxonomy" id="428991"/>
    <lineage>
        <taxon>Bacteria</taxon>
        <taxon>Pseudomonadati</taxon>
        <taxon>Pseudomonadota</taxon>
        <taxon>Alphaproteobacteria</taxon>
        <taxon>Sphingomonadales</taxon>
        <taxon>Sphingomonadaceae</taxon>
        <taxon>Novosphingobium</taxon>
    </lineage>
</organism>
<feature type="binding site" evidence="4">
    <location>
        <position position="207"/>
    </location>
    <ligand>
        <name>ATP</name>
        <dbReference type="ChEBI" id="CHEBI:30616"/>
    </ligand>
</feature>
<dbReference type="SUPFAM" id="SSF52440">
    <property type="entry name" value="PreATP-grasp domain"/>
    <property type="match status" value="1"/>
</dbReference>
<dbReference type="PANTHER" id="PTHR11609">
    <property type="entry name" value="PURINE BIOSYNTHESIS PROTEIN 6/7, PUR6/7"/>
    <property type="match status" value="1"/>
</dbReference>
<feature type="domain" description="ATP-grasp" evidence="6">
    <location>
        <begin position="107"/>
        <end position="291"/>
    </location>
</feature>
<evidence type="ECO:0000256" key="2">
    <source>
        <dbReference type="ARBA" id="ARBA00022755"/>
    </source>
</evidence>
<accession>A0ABY1QCP9</accession>
<keyword evidence="4 5" id="KW-0436">Ligase</keyword>
<dbReference type="NCBIfam" id="TIGR01161">
    <property type="entry name" value="purK"/>
    <property type="match status" value="1"/>
</dbReference>
<comment type="similarity">
    <text evidence="4 5">Belongs to the PurK/PurT family.</text>
</comment>
<dbReference type="Gene3D" id="3.30.470.20">
    <property type="entry name" value="ATP-grasp fold, B domain"/>
    <property type="match status" value="1"/>
</dbReference>
<dbReference type="Pfam" id="PF02222">
    <property type="entry name" value="ATP-grasp"/>
    <property type="match status" value="1"/>
</dbReference>
<evidence type="ECO:0000256" key="4">
    <source>
        <dbReference type="HAMAP-Rule" id="MF_01928"/>
    </source>
</evidence>
<dbReference type="InterPro" id="IPR016185">
    <property type="entry name" value="PreATP-grasp_dom_sf"/>
</dbReference>
<protein>
    <recommendedName>
        <fullName evidence="4 5">N5-carboxyaminoimidazole ribonucleotide synthase</fullName>
        <shortName evidence="4 5">N5-CAIR synthase</shortName>
        <ecNumber evidence="4 5">6.3.4.18</ecNumber>
    </recommendedName>
    <alternativeName>
        <fullName evidence="4 5">5-(carboxyamino)imidazole ribonucleotide synthetase</fullName>
    </alternativeName>
</protein>
<comment type="catalytic activity">
    <reaction evidence="4 5">
        <text>5-amino-1-(5-phospho-beta-D-ribosyl)imidazole + hydrogencarbonate + ATP = 5-carboxyamino-1-(5-phospho-D-ribosyl)imidazole + ADP + phosphate + 2 H(+)</text>
        <dbReference type="Rhea" id="RHEA:19317"/>
        <dbReference type="ChEBI" id="CHEBI:15378"/>
        <dbReference type="ChEBI" id="CHEBI:17544"/>
        <dbReference type="ChEBI" id="CHEBI:30616"/>
        <dbReference type="ChEBI" id="CHEBI:43474"/>
        <dbReference type="ChEBI" id="CHEBI:58730"/>
        <dbReference type="ChEBI" id="CHEBI:137981"/>
        <dbReference type="ChEBI" id="CHEBI:456216"/>
        <dbReference type="EC" id="6.3.4.18"/>
    </reaction>
</comment>
<keyword evidence="1 4" id="KW-0547">Nucleotide-binding</keyword>
<evidence type="ECO:0000256" key="3">
    <source>
        <dbReference type="ARBA" id="ARBA00022840"/>
    </source>
</evidence>